<comment type="caution">
    <text evidence="2">The sequence shown here is derived from an EMBL/GenBank/DDBJ whole genome shotgun (WGS) entry which is preliminary data.</text>
</comment>
<feature type="region of interest" description="Disordered" evidence="1">
    <location>
        <begin position="17"/>
        <end position="60"/>
    </location>
</feature>
<evidence type="ECO:0000256" key="1">
    <source>
        <dbReference type="SAM" id="MobiDB-lite"/>
    </source>
</evidence>
<organism evidence="2 4">
    <name type="scientific">Cyclocybe aegerita</name>
    <name type="common">Black poplar mushroom</name>
    <name type="synonym">Agrocybe aegerita</name>
    <dbReference type="NCBI Taxonomy" id="1973307"/>
    <lineage>
        <taxon>Eukaryota</taxon>
        <taxon>Fungi</taxon>
        <taxon>Dikarya</taxon>
        <taxon>Basidiomycota</taxon>
        <taxon>Agaricomycotina</taxon>
        <taxon>Agaricomycetes</taxon>
        <taxon>Agaricomycetidae</taxon>
        <taxon>Agaricales</taxon>
        <taxon>Agaricineae</taxon>
        <taxon>Bolbitiaceae</taxon>
        <taxon>Cyclocybe</taxon>
    </lineage>
</organism>
<protein>
    <submittedName>
        <fullName evidence="2">Uncharacterized protein</fullName>
    </submittedName>
</protein>
<feature type="compositionally biased region" description="Polar residues" evidence="1">
    <location>
        <begin position="20"/>
        <end position="29"/>
    </location>
</feature>
<evidence type="ECO:0000313" key="2">
    <source>
        <dbReference type="EMBL" id="CAA7267321.1"/>
    </source>
</evidence>
<evidence type="ECO:0000313" key="4">
    <source>
        <dbReference type="Proteomes" id="UP000467700"/>
    </source>
</evidence>
<name>A0A8S0XWX2_CYCAE</name>
<accession>A0A8S0XWX2</accession>
<sequence length="127" mass="13657">MKTAPAFRATCQGSFEVPSPSYSQTNQSQIHERWDSGHMPVSPQTTSPVSHGYPGFISPLTPTPTIQSPLEVIPHLLSRIGPNTDVRIEDSFNVGDLPPPSVRRKISARSTVPEVDVHLSTSSAGGL</sequence>
<reference evidence="2 4" key="1">
    <citation type="submission" date="2020-01" db="EMBL/GenBank/DDBJ databases">
        <authorList>
            <person name="Gupta K D."/>
        </authorList>
    </citation>
    <scope>NUCLEOTIDE SEQUENCE [LARGE SCALE GENOMIC DNA]</scope>
</reference>
<dbReference type="AlphaFoldDB" id="A0A8S0XWX2"/>
<dbReference type="EMBL" id="CACVBS010000091">
    <property type="protein sequence ID" value="CAA7270601.1"/>
    <property type="molecule type" value="Genomic_DNA"/>
</dbReference>
<proteinExistence type="predicted"/>
<dbReference type="Proteomes" id="UP000467700">
    <property type="component" value="Unassembled WGS sequence"/>
</dbReference>
<gene>
    <name evidence="3" type="ORF">AAE3_LOCUS12837</name>
    <name evidence="2" type="ORF">AAE3_LOCUS9611</name>
</gene>
<dbReference type="EMBL" id="CACVBS010000059">
    <property type="protein sequence ID" value="CAA7267321.1"/>
    <property type="molecule type" value="Genomic_DNA"/>
</dbReference>
<evidence type="ECO:0000313" key="3">
    <source>
        <dbReference type="EMBL" id="CAA7270601.1"/>
    </source>
</evidence>
<keyword evidence="4" id="KW-1185">Reference proteome</keyword>